<dbReference type="GO" id="GO:0016208">
    <property type="term" value="F:AMP binding"/>
    <property type="evidence" value="ECO:0007669"/>
    <property type="project" value="TreeGrafter"/>
</dbReference>
<accession>A0A7D9GZ74</accession>
<evidence type="ECO:0000259" key="6">
    <source>
        <dbReference type="PROSITE" id="PS51371"/>
    </source>
</evidence>
<dbReference type="EMBL" id="CABFWN010000002">
    <property type="protein sequence ID" value="VUG17580.1"/>
    <property type="molecule type" value="Genomic_DNA"/>
</dbReference>
<evidence type="ECO:0000256" key="4">
    <source>
        <dbReference type="PROSITE-ProRule" id="PRU00703"/>
    </source>
</evidence>
<keyword evidence="2" id="KW-0677">Repeat</keyword>
<feature type="compositionally biased region" description="Polar residues" evidence="5">
    <location>
        <begin position="1"/>
        <end position="24"/>
    </location>
</feature>
<dbReference type="InterPro" id="IPR046342">
    <property type="entry name" value="CBS_dom_sf"/>
</dbReference>
<sequence length="336" mass="37926">MNTAFNQPVSNSHSHPGILSNLSPEQRKKDQEIGLKAIREFLKSKTSFDVLPVSYRVVVFETLLLVKRALNILLQNGIVSAPLWDSKTSRFAGLLTSNDFINVIQYYSQNPDQFQYIDNLTLDRLRDVEKAVGSSSLETVSIHPFKPLYDACVMMIQSSSRRIPLFDEDEDTHREIVVSVLTQYRILKFVSMNCKETKILLQPLYELKIGTTSNISAAKLETPVMEVINLMIGKSISAVPIVDEQNKLINVFEAVDVLSLIKGGLYADLSLSVGQALLKRSDDFEGVYTCTMNDSLYTIFDTIRKARVHRLFIVDDESKLLGVLTLSDILKYMLFS</sequence>
<dbReference type="SMART" id="SM00116">
    <property type="entry name" value="CBS"/>
    <property type="match status" value="4"/>
</dbReference>
<dbReference type="CDD" id="cd04618">
    <property type="entry name" value="CBS_euAMPK_gamma-like_repeat1"/>
    <property type="match status" value="1"/>
</dbReference>
<dbReference type="PANTHER" id="PTHR13780">
    <property type="entry name" value="AMP-ACTIVATED PROTEIN KINASE, GAMMA REGULATORY SUBUNIT"/>
    <property type="match status" value="1"/>
</dbReference>
<dbReference type="CDD" id="cd04641">
    <property type="entry name" value="CBS_euAMPK_gamma-like_repeat2"/>
    <property type="match status" value="1"/>
</dbReference>
<dbReference type="GO" id="GO:0019901">
    <property type="term" value="F:protein kinase binding"/>
    <property type="evidence" value="ECO:0007669"/>
    <property type="project" value="TreeGrafter"/>
</dbReference>
<evidence type="ECO:0000256" key="1">
    <source>
        <dbReference type="ARBA" id="ARBA00006750"/>
    </source>
</evidence>
<name>A0A7D9GZ74_DEKBR</name>
<evidence type="ECO:0000256" key="2">
    <source>
        <dbReference type="ARBA" id="ARBA00022737"/>
    </source>
</evidence>
<reference evidence="7 8" key="1">
    <citation type="submission" date="2019-07" db="EMBL/GenBank/DDBJ databases">
        <authorList>
            <person name="Friedrich A."/>
            <person name="Schacherer J."/>
        </authorList>
    </citation>
    <scope>NUCLEOTIDE SEQUENCE [LARGE SCALE GENOMIC DNA]</scope>
</reference>
<feature type="domain" description="CBS" evidence="6">
    <location>
        <begin position="278"/>
        <end position="336"/>
    </location>
</feature>
<dbReference type="PANTHER" id="PTHR13780:SF35">
    <property type="entry name" value="LD22662P"/>
    <property type="match status" value="1"/>
</dbReference>
<evidence type="ECO:0000313" key="8">
    <source>
        <dbReference type="Proteomes" id="UP000478008"/>
    </source>
</evidence>
<dbReference type="InterPro" id="IPR000644">
    <property type="entry name" value="CBS_dom"/>
</dbReference>
<dbReference type="Pfam" id="PF00571">
    <property type="entry name" value="CBS"/>
    <property type="match status" value="2"/>
</dbReference>
<dbReference type="AlphaFoldDB" id="A0A7D9GZ74"/>
<dbReference type="SUPFAM" id="SSF54631">
    <property type="entry name" value="CBS-domain pair"/>
    <property type="match status" value="2"/>
</dbReference>
<organism evidence="7 8">
    <name type="scientific">Dekkera bruxellensis</name>
    <name type="common">Brettanomyces custersii</name>
    <dbReference type="NCBI Taxonomy" id="5007"/>
    <lineage>
        <taxon>Eukaryota</taxon>
        <taxon>Fungi</taxon>
        <taxon>Dikarya</taxon>
        <taxon>Ascomycota</taxon>
        <taxon>Saccharomycotina</taxon>
        <taxon>Pichiomycetes</taxon>
        <taxon>Pichiales</taxon>
        <taxon>Pichiaceae</taxon>
        <taxon>Brettanomyces</taxon>
    </lineage>
</organism>
<dbReference type="GO" id="GO:0031588">
    <property type="term" value="C:nucleotide-activated protein kinase complex"/>
    <property type="evidence" value="ECO:0007669"/>
    <property type="project" value="TreeGrafter"/>
</dbReference>
<proteinExistence type="inferred from homology"/>
<dbReference type="Proteomes" id="UP000478008">
    <property type="component" value="Unassembled WGS sequence"/>
</dbReference>
<dbReference type="GO" id="GO:0005737">
    <property type="term" value="C:cytoplasm"/>
    <property type="evidence" value="ECO:0007669"/>
    <property type="project" value="TreeGrafter"/>
</dbReference>
<comment type="similarity">
    <text evidence="1">Belongs to the 5'-AMP-activated protein kinase gamma subunit family.</text>
</comment>
<dbReference type="PROSITE" id="PS51371">
    <property type="entry name" value="CBS"/>
    <property type="match status" value="2"/>
</dbReference>
<feature type="region of interest" description="Disordered" evidence="5">
    <location>
        <begin position="1"/>
        <end position="26"/>
    </location>
</feature>
<keyword evidence="3 4" id="KW-0129">CBS domain</keyword>
<keyword evidence="8" id="KW-1185">Reference proteome</keyword>
<dbReference type="Gene3D" id="3.10.580.10">
    <property type="entry name" value="CBS-domain"/>
    <property type="match status" value="2"/>
</dbReference>
<dbReference type="InterPro" id="IPR050511">
    <property type="entry name" value="AMPK_gamma/SDS23_families"/>
</dbReference>
<feature type="domain" description="CBS" evidence="6">
    <location>
        <begin position="211"/>
        <end position="269"/>
    </location>
</feature>
<protein>
    <submittedName>
        <fullName evidence="7">DEBR0S2_10902g1_1</fullName>
    </submittedName>
</protein>
<gene>
    <name evidence="7" type="primary">SNF4</name>
    <name evidence="7" type="ORF">DEBR0S2_10902G</name>
</gene>
<evidence type="ECO:0000256" key="5">
    <source>
        <dbReference type="SAM" id="MobiDB-lite"/>
    </source>
</evidence>
<dbReference type="GO" id="GO:0005634">
    <property type="term" value="C:nucleus"/>
    <property type="evidence" value="ECO:0007669"/>
    <property type="project" value="TreeGrafter"/>
</dbReference>
<evidence type="ECO:0000313" key="7">
    <source>
        <dbReference type="EMBL" id="VUG17580.1"/>
    </source>
</evidence>
<dbReference type="GO" id="GO:0019887">
    <property type="term" value="F:protein kinase regulator activity"/>
    <property type="evidence" value="ECO:0007669"/>
    <property type="project" value="TreeGrafter"/>
</dbReference>
<evidence type="ECO:0000256" key="3">
    <source>
        <dbReference type="ARBA" id="ARBA00023122"/>
    </source>
</evidence>